<dbReference type="STRING" id="1050174.CEPID_06085"/>
<proteinExistence type="predicted"/>
<evidence type="ECO:0000313" key="3">
    <source>
        <dbReference type="Proteomes" id="UP000035368"/>
    </source>
</evidence>
<dbReference type="InterPro" id="IPR009061">
    <property type="entry name" value="DNA-bd_dom_put_sf"/>
</dbReference>
<gene>
    <name evidence="2" type="ORF">CEPID_06085</name>
</gene>
<dbReference type="EMBL" id="CP011541">
    <property type="protein sequence ID" value="AKK03078.1"/>
    <property type="molecule type" value="Genomic_DNA"/>
</dbReference>
<name>A0A0G3GU35_9CORY</name>
<dbReference type="PATRIC" id="fig|1050174.4.peg.1231"/>
<dbReference type="AlphaFoldDB" id="A0A0G3GU35"/>
<dbReference type="Pfam" id="PF12728">
    <property type="entry name" value="HTH_17"/>
    <property type="match status" value="1"/>
</dbReference>
<protein>
    <submittedName>
        <fullName evidence="2">Transcriptional regulator, AlpA family</fullName>
    </submittedName>
</protein>
<dbReference type="InterPro" id="IPR041657">
    <property type="entry name" value="HTH_17"/>
</dbReference>
<sequence>MTTLESLQSMLRPAELSELSGFPETTLATWRSRGRGPKFVRIMGRVYYRKTDVDAWLTDQIEASA</sequence>
<organism evidence="2 3">
    <name type="scientific">Corynebacterium epidermidicanis</name>
    <dbReference type="NCBI Taxonomy" id="1050174"/>
    <lineage>
        <taxon>Bacteria</taxon>
        <taxon>Bacillati</taxon>
        <taxon>Actinomycetota</taxon>
        <taxon>Actinomycetes</taxon>
        <taxon>Mycobacteriales</taxon>
        <taxon>Corynebacteriaceae</taxon>
        <taxon>Corynebacterium</taxon>
    </lineage>
</organism>
<dbReference type="SUPFAM" id="SSF46955">
    <property type="entry name" value="Putative DNA-binding domain"/>
    <property type="match status" value="1"/>
</dbReference>
<feature type="domain" description="Helix-turn-helix" evidence="1">
    <location>
        <begin position="10"/>
        <end position="60"/>
    </location>
</feature>
<keyword evidence="3" id="KW-1185">Reference proteome</keyword>
<dbReference type="Proteomes" id="UP000035368">
    <property type="component" value="Chromosome"/>
</dbReference>
<accession>A0A0G3GU35</accession>
<reference evidence="2 3" key="1">
    <citation type="submission" date="2015-05" db="EMBL/GenBank/DDBJ databases">
        <title>Complete genome sequence of Corynebacterium epidermidicanis DSM 45586, isolated from the skin of a dog suffering from pruritus.</title>
        <authorList>
            <person name="Ruckert C."/>
            <person name="Albersmeier A."/>
            <person name="Winkler A."/>
            <person name="Tauch A."/>
        </authorList>
    </citation>
    <scope>NUCLEOTIDE SEQUENCE [LARGE SCALE GENOMIC DNA]</scope>
    <source>
        <strain evidence="2 3">DSM 45586</strain>
    </source>
</reference>
<evidence type="ECO:0000259" key="1">
    <source>
        <dbReference type="Pfam" id="PF12728"/>
    </source>
</evidence>
<dbReference type="KEGG" id="cei:CEPID_06085"/>
<evidence type="ECO:0000313" key="2">
    <source>
        <dbReference type="EMBL" id="AKK03078.1"/>
    </source>
</evidence>
<dbReference type="RefSeq" id="WP_047240162.1">
    <property type="nucleotide sequence ID" value="NZ_CP011541.1"/>
</dbReference>